<organism evidence="2 3">
    <name type="scientific">Candidatus Avoscillospira avicola</name>
    <dbReference type="NCBI Taxonomy" id="2840706"/>
    <lineage>
        <taxon>Bacteria</taxon>
        <taxon>Bacillati</taxon>
        <taxon>Bacillota</taxon>
        <taxon>Clostridia</taxon>
        <taxon>Eubacteriales</taxon>
        <taxon>Oscillospiraceae</taxon>
        <taxon>Oscillospiraceae incertae sedis</taxon>
        <taxon>Candidatus Avoscillospira</taxon>
    </lineage>
</organism>
<dbReference type="NCBIfam" id="NF003376">
    <property type="entry name" value="PRK04452.1-2"/>
    <property type="match status" value="1"/>
</dbReference>
<dbReference type="Proteomes" id="UP000824239">
    <property type="component" value="Unassembled WGS sequence"/>
</dbReference>
<evidence type="ECO:0000313" key="3">
    <source>
        <dbReference type="Proteomes" id="UP000824239"/>
    </source>
</evidence>
<reference evidence="2" key="2">
    <citation type="journal article" date="2021" name="PeerJ">
        <title>Extensive microbial diversity within the chicken gut microbiome revealed by metagenomics and culture.</title>
        <authorList>
            <person name="Gilroy R."/>
            <person name="Ravi A."/>
            <person name="Getino M."/>
            <person name="Pursley I."/>
            <person name="Horton D.L."/>
            <person name="Alikhan N.F."/>
            <person name="Baker D."/>
            <person name="Gharbi K."/>
            <person name="Hall N."/>
            <person name="Watson M."/>
            <person name="Adriaenssens E.M."/>
            <person name="Foster-Nyarko E."/>
            <person name="Jarju S."/>
            <person name="Secka A."/>
            <person name="Antonio M."/>
            <person name="Oren A."/>
            <person name="Chaudhuri R.R."/>
            <person name="La Ragione R."/>
            <person name="Hildebrand F."/>
            <person name="Pallen M.J."/>
        </authorList>
    </citation>
    <scope>NUCLEOTIDE SEQUENCE</scope>
    <source>
        <strain evidence="2">ChiBcec15-4380</strain>
    </source>
</reference>
<comment type="caution">
    <text evidence="2">The sequence shown here is derived from an EMBL/GenBank/DDBJ whole genome shotgun (WGS) entry which is preliminary data.</text>
</comment>
<accession>A0A9D1DGB7</accession>
<sequence>MSFVPKKQAFNSKINAVTLGTGDKATVLGGQNVLPFYSFDAAIENKPKIGVEITDAGMELCTTPGMQEFYAGCTSVADMAKRVESMPGASFVCIHLEGADPNGENKSVEECVELCKSVAAATELPIVVMGCKNVDKDAELFSKVSEALAGKNILVLSAREENYKTVGASAGLAYGQKVGAESAVDINLAKQLNTVMTQLGVNAGSIVMNAGSAAAGYGYEYVASTLDRIKAAALQQGDAQLQMPIITPVSPDTWGVKESIMPEAEMPEWGNQEERGVEMEITTAAASLACGSDAVIMRHPAAVAAVSKMIDALI</sequence>
<evidence type="ECO:0000259" key="1">
    <source>
        <dbReference type="Pfam" id="PF03599"/>
    </source>
</evidence>
<evidence type="ECO:0000313" key="2">
    <source>
        <dbReference type="EMBL" id="HIR50104.1"/>
    </source>
</evidence>
<feature type="domain" description="CO dehydrogenase/acetyl-CoA synthase delta subunit TIM barrel" evidence="1">
    <location>
        <begin position="17"/>
        <end position="247"/>
    </location>
</feature>
<dbReference type="InterPro" id="IPR011005">
    <property type="entry name" value="Dihydropteroate_synth-like_sf"/>
</dbReference>
<dbReference type="Pfam" id="PF03599">
    <property type="entry name" value="CdhD"/>
    <property type="match status" value="1"/>
</dbReference>
<gene>
    <name evidence="2" type="ORF">IAA53_02260</name>
</gene>
<dbReference type="AlphaFoldDB" id="A0A9D1DGB7"/>
<name>A0A9D1DGB7_9FIRM</name>
<dbReference type="Gene3D" id="3.20.20.20">
    <property type="entry name" value="Dihydropteroate synthase-like"/>
    <property type="match status" value="1"/>
</dbReference>
<dbReference type="NCBIfam" id="NF040759">
    <property type="entry name" value="WLP_AcsD"/>
    <property type="match status" value="1"/>
</dbReference>
<protein>
    <submittedName>
        <fullName evidence="2">Acetyl-CoA decarbonylase/synthase complex subunit delta</fullName>
    </submittedName>
</protein>
<reference evidence="2" key="1">
    <citation type="submission" date="2020-10" db="EMBL/GenBank/DDBJ databases">
        <authorList>
            <person name="Gilroy R."/>
        </authorList>
    </citation>
    <scope>NUCLEOTIDE SEQUENCE</scope>
    <source>
        <strain evidence="2">ChiBcec15-4380</strain>
    </source>
</reference>
<dbReference type="EMBL" id="DVHE01000015">
    <property type="protein sequence ID" value="HIR50104.1"/>
    <property type="molecule type" value="Genomic_DNA"/>
</dbReference>
<dbReference type="PANTHER" id="PTHR36214">
    <property type="match status" value="1"/>
</dbReference>
<dbReference type="InterPro" id="IPR016041">
    <property type="entry name" value="Ac-CoA_synth_d_su_TIM-brl"/>
</dbReference>
<dbReference type="PANTHER" id="PTHR36214:SF3">
    <property type="entry name" value="ACETYL-COA DECARBONYLASE_SYNTHASE COMPLEX SUBUNIT GAMMA"/>
    <property type="match status" value="1"/>
</dbReference>
<dbReference type="InterPro" id="IPR051069">
    <property type="entry name" value="ACDS_complex_subunit"/>
</dbReference>
<proteinExistence type="predicted"/>